<feature type="domain" description="ABC transporter" evidence="8">
    <location>
        <begin position="4"/>
        <end position="234"/>
    </location>
</feature>
<keyword evidence="5 9" id="KW-0067">ATP-binding</keyword>
<dbReference type="InterPro" id="IPR047641">
    <property type="entry name" value="ABC_transpr_MalK/UgpC-like"/>
</dbReference>
<keyword evidence="3" id="KW-1003">Cell membrane</keyword>
<dbReference type="RefSeq" id="WP_378225521.1">
    <property type="nucleotide sequence ID" value="NZ_JBHRTK010000034.1"/>
</dbReference>
<keyword evidence="4" id="KW-0547">Nucleotide-binding</keyword>
<keyword evidence="10" id="KW-1185">Reference proteome</keyword>
<evidence type="ECO:0000256" key="5">
    <source>
        <dbReference type="ARBA" id="ARBA00022840"/>
    </source>
</evidence>
<comment type="similarity">
    <text evidence="1">Belongs to the ABC transporter superfamily.</text>
</comment>
<evidence type="ECO:0000256" key="2">
    <source>
        <dbReference type="ARBA" id="ARBA00022448"/>
    </source>
</evidence>
<evidence type="ECO:0000313" key="10">
    <source>
        <dbReference type="Proteomes" id="UP001595583"/>
    </source>
</evidence>
<accession>A0ABV7KIZ4</accession>
<evidence type="ECO:0000256" key="4">
    <source>
        <dbReference type="ARBA" id="ARBA00022741"/>
    </source>
</evidence>
<dbReference type="InterPro" id="IPR027417">
    <property type="entry name" value="P-loop_NTPase"/>
</dbReference>
<dbReference type="InterPro" id="IPR003593">
    <property type="entry name" value="AAA+_ATPase"/>
</dbReference>
<evidence type="ECO:0000256" key="6">
    <source>
        <dbReference type="ARBA" id="ARBA00022967"/>
    </source>
</evidence>
<dbReference type="SUPFAM" id="SSF52540">
    <property type="entry name" value="P-loop containing nucleoside triphosphate hydrolases"/>
    <property type="match status" value="1"/>
</dbReference>
<comment type="caution">
    <text evidence="9">The sequence shown here is derived from an EMBL/GenBank/DDBJ whole genome shotgun (WGS) entry which is preliminary data.</text>
</comment>
<dbReference type="Proteomes" id="UP001595583">
    <property type="component" value="Unassembled WGS sequence"/>
</dbReference>
<dbReference type="PANTHER" id="PTHR43875:SF15">
    <property type="entry name" value="TREHALOSE IMPORT ATP-BINDING PROTEIN SUGC"/>
    <property type="match status" value="1"/>
</dbReference>
<name>A0ABV7KIZ4_9HYPH</name>
<protein>
    <submittedName>
        <fullName evidence="9">ABC transporter ATP-binding protein</fullName>
    </submittedName>
</protein>
<organism evidence="9 10">
    <name type="scientific">Aquamicrobium soli</name>
    <dbReference type="NCBI Taxonomy" id="1811518"/>
    <lineage>
        <taxon>Bacteria</taxon>
        <taxon>Pseudomonadati</taxon>
        <taxon>Pseudomonadota</taxon>
        <taxon>Alphaproteobacteria</taxon>
        <taxon>Hyphomicrobiales</taxon>
        <taxon>Phyllobacteriaceae</taxon>
        <taxon>Aquamicrobium</taxon>
    </lineage>
</organism>
<evidence type="ECO:0000259" key="8">
    <source>
        <dbReference type="PROSITE" id="PS50893"/>
    </source>
</evidence>
<evidence type="ECO:0000256" key="7">
    <source>
        <dbReference type="ARBA" id="ARBA00023136"/>
    </source>
</evidence>
<keyword evidence="2" id="KW-0813">Transport</keyword>
<dbReference type="EMBL" id="JBHRTK010000034">
    <property type="protein sequence ID" value="MFC3209279.1"/>
    <property type="molecule type" value="Genomic_DNA"/>
</dbReference>
<dbReference type="PROSITE" id="PS50893">
    <property type="entry name" value="ABC_TRANSPORTER_2"/>
    <property type="match status" value="1"/>
</dbReference>
<sequence>MTTLQLQNIVKRFKSHTVLDDLSLEVASGETLVLFGPSGAGKSVLLRLVAGVIEPDKGNVLIDGEDMSDVEPEHRGIGMAFQNFALFPHMDAFQNIATPLEASRSSADKIKEGVARVAKLLRIDHVLTHRPKALSNGQKQRTALARALVGSPPLLLLDDPLRNVDAKLRFEMRLELPRLLAAQGATVVYVTQDYKEAMALGDRIAVMAAGRIRQVGTPEEIYDAPAFIEIARLFGDPTINLLDVAPTAAAGGVAVELSGVRIPLPGIPAAEAVGRDCLIGLRPESLAFVAAGTAGAIPVTIEAETPLNEKTVSLVLTTDGREVLVSRPAGTPAPASGPAHIAVDGTNALLFDKETGRRIARMGEDAGERGEAA</sequence>
<dbReference type="PANTHER" id="PTHR43875">
    <property type="entry name" value="MALTODEXTRIN IMPORT ATP-BINDING PROTEIN MSMX"/>
    <property type="match status" value="1"/>
</dbReference>
<dbReference type="SUPFAM" id="SSF50331">
    <property type="entry name" value="MOP-like"/>
    <property type="match status" value="1"/>
</dbReference>
<dbReference type="Gene3D" id="3.40.50.300">
    <property type="entry name" value="P-loop containing nucleotide triphosphate hydrolases"/>
    <property type="match status" value="1"/>
</dbReference>
<dbReference type="Pfam" id="PF00005">
    <property type="entry name" value="ABC_tran"/>
    <property type="match status" value="1"/>
</dbReference>
<dbReference type="InterPro" id="IPR003439">
    <property type="entry name" value="ABC_transporter-like_ATP-bd"/>
</dbReference>
<gene>
    <name evidence="9" type="ORF">ACFOHJ_23945</name>
</gene>
<dbReference type="InterPro" id="IPR008995">
    <property type="entry name" value="Mo/tungstate-bd_C_term_dom"/>
</dbReference>
<keyword evidence="7" id="KW-0472">Membrane</keyword>
<evidence type="ECO:0000313" key="9">
    <source>
        <dbReference type="EMBL" id="MFC3209279.1"/>
    </source>
</evidence>
<dbReference type="GO" id="GO:0005524">
    <property type="term" value="F:ATP binding"/>
    <property type="evidence" value="ECO:0007669"/>
    <property type="project" value="UniProtKB-KW"/>
</dbReference>
<reference evidence="10" key="1">
    <citation type="journal article" date="2019" name="Int. J. Syst. Evol. Microbiol.">
        <title>The Global Catalogue of Microorganisms (GCM) 10K type strain sequencing project: providing services to taxonomists for standard genome sequencing and annotation.</title>
        <authorList>
            <consortium name="The Broad Institute Genomics Platform"/>
            <consortium name="The Broad Institute Genome Sequencing Center for Infectious Disease"/>
            <person name="Wu L."/>
            <person name="Ma J."/>
        </authorList>
    </citation>
    <scope>NUCLEOTIDE SEQUENCE [LARGE SCALE GENOMIC DNA]</scope>
    <source>
        <strain evidence="10">KCTC 52165</strain>
    </source>
</reference>
<evidence type="ECO:0000256" key="3">
    <source>
        <dbReference type="ARBA" id="ARBA00022475"/>
    </source>
</evidence>
<keyword evidence="6" id="KW-1278">Translocase</keyword>
<proteinExistence type="inferred from homology"/>
<dbReference type="Gene3D" id="2.40.50.100">
    <property type="match status" value="1"/>
</dbReference>
<evidence type="ECO:0000256" key="1">
    <source>
        <dbReference type="ARBA" id="ARBA00005417"/>
    </source>
</evidence>
<dbReference type="SMART" id="SM00382">
    <property type="entry name" value="AAA"/>
    <property type="match status" value="1"/>
</dbReference>